<dbReference type="AlphaFoldDB" id="A0A154PP14"/>
<protein>
    <submittedName>
        <fullName evidence="1">Uncharacterized protein</fullName>
    </submittedName>
</protein>
<evidence type="ECO:0000313" key="1">
    <source>
        <dbReference type="EMBL" id="KZC13603.1"/>
    </source>
</evidence>
<name>A0A154PP14_DUFNO</name>
<proteinExistence type="predicted"/>
<dbReference type="Proteomes" id="UP000076502">
    <property type="component" value="Unassembled WGS sequence"/>
</dbReference>
<sequence>MCSAETEGVRTRLATHSTDWGSRILDGSLLVCSRRETCSFAVKFHPLSAELNVELR</sequence>
<dbReference type="EMBL" id="KQ435007">
    <property type="protein sequence ID" value="KZC13603.1"/>
    <property type="molecule type" value="Genomic_DNA"/>
</dbReference>
<reference evidence="1 2" key="1">
    <citation type="submission" date="2015-07" db="EMBL/GenBank/DDBJ databases">
        <title>The genome of Dufourea novaeangliae.</title>
        <authorList>
            <person name="Pan H."/>
            <person name="Kapheim K."/>
        </authorList>
    </citation>
    <scope>NUCLEOTIDE SEQUENCE [LARGE SCALE GENOMIC DNA]</scope>
    <source>
        <strain evidence="1">0120121106</strain>
        <tissue evidence="1">Whole body</tissue>
    </source>
</reference>
<gene>
    <name evidence="1" type="ORF">WN55_05155</name>
</gene>
<accession>A0A154PP14</accession>
<organism evidence="1 2">
    <name type="scientific">Dufourea novaeangliae</name>
    <name type="common">Sweat bee</name>
    <dbReference type="NCBI Taxonomy" id="178035"/>
    <lineage>
        <taxon>Eukaryota</taxon>
        <taxon>Metazoa</taxon>
        <taxon>Ecdysozoa</taxon>
        <taxon>Arthropoda</taxon>
        <taxon>Hexapoda</taxon>
        <taxon>Insecta</taxon>
        <taxon>Pterygota</taxon>
        <taxon>Neoptera</taxon>
        <taxon>Endopterygota</taxon>
        <taxon>Hymenoptera</taxon>
        <taxon>Apocrita</taxon>
        <taxon>Aculeata</taxon>
        <taxon>Apoidea</taxon>
        <taxon>Anthophila</taxon>
        <taxon>Halictidae</taxon>
        <taxon>Rophitinae</taxon>
        <taxon>Dufourea</taxon>
    </lineage>
</organism>
<evidence type="ECO:0000313" key="2">
    <source>
        <dbReference type="Proteomes" id="UP000076502"/>
    </source>
</evidence>
<keyword evidence="2" id="KW-1185">Reference proteome</keyword>